<name>A0AA37BQ57_9ARCH</name>
<evidence type="ECO:0000256" key="7">
    <source>
        <dbReference type="ARBA" id="ARBA00023204"/>
    </source>
</evidence>
<dbReference type="InterPro" id="IPR005122">
    <property type="entry name" value="Uracil-DNA_glycosylase-like"/>
</dbReference>
<proteinExistence type="predicted"/>
<keyword evidence="1" id="KW-0004">4Fe-4S</keyword>
<keyword evidence="2" id="KW-0479">Metal-binding</keyword>
<keyword evidence="10" id="KW-1185">Reference proteome</keyword>
<dbReference type="GO" id="GO:0051539">
    <property type="term" value="F:4 iron, 4 sulfur cluster binding"/>
    <property type="evidence" value="ECO:0007669"/>
    <property type="project" value="UniProtKB-KW"/>
</dbReference>
<evidence type="ECO:0000256" key="5">
    <source>
        <dbReference type="ARBA" id="ARBA00023004"/>
    </source>
</evidence>
<evidence type="ECO:0000256" key="3">
    <source>
        <dbReference type="ARBA" id="ARBA00022763"/>
    </source>
</evidence>
<keyword evidence="6" id="KW-0411">Iron-sulfur</keyword>
<dbReference type="PANTHER" id="PTHR33693:SF1">
    <property type="entry name" value="TYPE-4 URACIL-DNA GLYCOSYLASE"/>
    <property type="match status" value="1"/>
</dbReference>
<dbReference type="GO" id="GO:0006281">
    <property type="term" value="P:DNA repair"/>
    <property type="evidence" value="ECO:0007669"/>
    <property type="project" value="UniProtKB-KW"/>
</dbReference>
<reference evidence="9" key="1">
    <citation type="journal article" date="2014" name="Int. J. Syst. Evol. Microbiol.">
        <title>Complete genome sequence of Corynebacterium casei LMG S-19264T (=DSM 44701T), isolated from a smear-ripened cheese.</title>
        <authorList>
            <consortium name="US DOE Joint Genome Institute (JGI-PGF)"/>
            <person name="Walter F."/>
            <person name="Albersmeier A."/>
            <person name="Kalinowski J."/>
            <person name="Ruckert C."/>
        </authorList>
    </citation>
    <scope>NUCLEOTIDE SEQUENCE</scope>
    <source>
        <strain evidence="9">JCM 13583</strain>
    </source>
</reference>
<evidence type="ECO:0000256" key="2">
    <source>
        <dbReference type="ARBA" id="ARBA00022723"/>
    </source>
</evidence>
<sequence>MQSCTSCDLYRNRKNPVCGIGTQRARVMLLSDAPGSHEDEEGKPLLGRNAILLLKTMEGSGIDVLNIYFTTAIKCKPKVGRSPRISEIEACVKHLRSELHLIRPSVVVPMGSGSTKAISIITSTTVEYEQRNIGRVYWISEFFVVPQYHPASVLRNPQLFPKFRSTFDVVSSLLRDLNREGIEFAISRYCQSLG</sequence>
<dbReference type="CDD" id="cd10030">
    <property type="entry name" value="UDG-F4_TTUDGA_SPO1dp_like"/>
    <property type="match status" value="1"/>
</dbReference>
<keyword evidence="5" id="KW-0408">Iron</keyword>
<dbReference type="SMART" id="SM00986">
    <property type="entry name" value="UDG"/>
    <property type="match status" value="1"/>
</dbReference>
<dbReference type="PANTHER" id="PTHR33693">
    <property type="entry name" value="TYPE-5 URACIL-DNA GLYCOSYLASE"/>
    <property type="match status" value="1"/>
</dbReference>
<dbReference type="SUPFAM" id="SSF52141">
    <property type="entry name" value="Uracil-DNA glycosylase-like"/>
    <property type="match status" value="1"/>
</dbReference>
<organism evidence="9 10">
    <name type="scientific">Thermogymnomonas acidicola</name>
    <dbReference type="NCBI Taxonomy" id="399579"/>
    <lineage>
        <taxon>Archaea</taxon>
        <taxon>Methanobacteriati</taxon>
        <taxon>Thermoplasmatota</taxon>
        <taxon>Thermoplasmata</taxon>
        <taxon>Thermoplasmatales</taxon>
        <taxon>Thermogymnomonas</taxon>
    </lineage>
</organism>
<evidence type="ECO:0000259" key="8">
    <source>
        <dbReference type="SMART" id="SM00986"/>
    </source>
</evidence>
<protein>
    <submittedName>
        <fullName evidence="9">Uracil-DNA glycosylase</fullName>
    </submittedName>
</protein>
<reference evidence="9" key="2">
    <citation type="submission" date="2022-09" db="EMBL/GenBank/DDBJ databases">
        <authorList>
            <person name="Sun Q."/>
            <person name="Ohkuma M."/>
        </authorList>
    </citation>
    <scope>NUCLEOTIDE SEQUENCE</scope>
    <source>
        <strain evidence="9">JCM 13583</strain>
    </source>
</reference>
<keyword evidence="4" id="KW-0378">Hydrolase</keyword>
<dbReference type="InterPro" id="IPR036895">
    <property type="entry name" value="Uracil-DNA_glycosylase-like_sf"/>
</dbReference>
<keyword evidence="7" id="KW-0234">DNA repair</keyword>
<keyword evidence="3" id="KW-0227">DNA damage</keyword>
<dbReference type="RefSeq" id="WP_229657423.1">
    <property type="nucleotide sequence ID" value="NZ_BMNY01000001.1"/>
</dbReference>
<feature type="domain" description="Uracil-DNA glycosylase-like" evidence="8">
    <location>
        <begin position="18"/>
        <end position="164"/>
    </location>
</feature>
<dbReference type="Proteomes" id="UP000632195">
    <property type="component" value="Unassembled WGS sequence"/>
</dbReference>
<dbReference type="AlphaFoldDB" id="A0AA37BQ57"/>
<evidence type="ECO:0000313" key="10">
    <source>
        <dbReference type="Proteomes" id="UP000632195"/>
    </source>
</evidence>
<accession>A0AA37BQ57</accession>
<evidence type="ECO:0000256" key="4">
    <source>
        <dbReference type="ARBA" id="ARBA00022801"/>
    </source>
</evidence>
<evidence type="ECO:0000256" key="6">
    <source>
        <dbReference type="ARBA" id="ARBA00023014"/>
    </source>
</evidence>
<dbReference type="EMBL" id="BMNY01000001">
    <property type="protein sequence ID" value="GGM68334.1"/>
    <property type="molecule type" value="Genomic_DNA"/>
</dbReference>
<dbReference type="GO" id="GO:0097506">
    <property type="term" value="F:deaminated base DNA N-glycosylase activity"/>
    <property type="evidence" value="ECO:0007669"/>
    <property type="project" value="UniProtKB-ARBA"/>
</dbReference>
<gene>
    <name evidence="9" type="ORF">GCM10007108_03060</name>
</gene>
<evidence type="ECO:0000256" key="1">
    <source>
        <dbReference type="ARBA" id="ARBA00022485"/>
    </source>
</evidence>
<evidence type="ECO:0000313" key="9">
    <source>
        <dbReference type="EMBL" id="GGM68334.1"/>
    </source>
</evidence>
<dbReference type="Gene3D" id="3.40.470.10">
    <property type="entry name" value="Uracil-DNA glycosylase-like domain"/>
    <property type="match status" value="1"/>
</dbReference>
<dbReference type="SMART" id="SM00987">
    <property type="entry name" value="UreE_C"/>
    <property type="match status" value="1"/>
</dbReference>
<comment type="caution">
    <text evidence="9">The sequence shown here is derived from an EMBL/GenBank/DDBJ whole genome shotgun (WGS) entry which is preliminary data.</text>
</comment>
<dbReference type="InterPro" id="IPR051536">
    <property type="entry name" value="UDG_Type-4/5"/>
</dbReference>
<dbReference type="Pfam" id="PF03167">
    <property type="entry name" value="UDG"/>
    <property type="match status" value="1"/>
</dbReference>
<dbReference type="GO" id="GO:0046872">
    <property type="term" value="F:metal ion binding"/>
    <property type="evidence" value="ECO:0007669"/>
    <property type="project" value="UniProtKB-KW"/>
</dbReference>